<dbReference type="Proteomes" id="UP000187203">
    <property type="component" value="Unassembled WGS sequence"/>
</dbReference>
<dbReference type="GO" id="GO:0051213">
    <property type="term" value="F:dioxygenase activity"/>
    <property type="evidence" value="ECO:0007669"/>
    <property type="project" value="UniProtKB-KW"/>
</dbReference>
<comment type="similarity">
    <text evidence="1 7">Belongs to the iron/ascorbate-dependent oxidoreductase family.</text>
</comment>
<dbReference type="PANTHER" id="PTHR47990">
    <property type="entry name" value="2-OXOGLUTARATE (2OG) AND FE(II)-DEPENDENT OXYGENASE SUPERFAMILY PROTEIN-RELATED"/>
    <property type="match status" value="1"/>
</dbReference>
<dbReference type="InterPro" id="IPR044861">
    <property type="entry name" value="IPNS-like_FE2OG_OXY"/>
</dbReference>
<proteinExistence type="inferred from homology"/>
<protein>
    <submittedName>
        <fullName evidence="9">Oxoglutarate/iron-dependent dioxygenase</fullName>
    </submittedName>
</protein>
<evidence type="ECO:0000256" key="3">
    <source>
        <dbReference type="ARBA" id="ARBA00022964"/>
    </source>
</evidence>
<evidence type="ECO:0000256" key="7">
    <source>
        <dbReference type="RuleBase" id="RU003682"/>
    </source>
</evidence>
<reference evidence="10" key="1">
    <citation type="submission" date="2013-09" db="EMBL/GenBank/DDBJ databases">
        <title>Corchorus olitorius genome sequencing.</title>
        <authorList>
            <person name="Alam M."/>
            <person name="Haque M.S."/>
            <person name="Islam M.S."/>
            <person name="Emdad E.M."/>
            <person name="Islam M.M."/>
            <person name="Ahmed B."/>
            <person name="Halim A."/>
            <person name="Hossen Q.M.M."/>
            <person name="Hossain M.Z."/>
            <person name="Ahmed R."/>
            <person name="Khan M.M."/>
            <person name="Islam R."/>
            <person name="Rashid M.M."/>
            <person name="Khan S.A."/>
            <person name="Rahman M.S."/>
            <person name="Alam M."/>
            <person name="Yahiya A.S."/>
            <person name="Khan M.S."/>
            <person name="Azam M.S."/>
            <person name="Haque T."/>
            <person name="Lashkar M.Z.H."/>
            <person name="Akhand A.I."/>
            <person name="Morshed G."/>
            <person name="Roy S."/>
            <person name="Uddin K.S."/>
            <person name="Rabeya T."/>
            <person name="Hossain A.S."/>
            <person name="Chowdhury A."/>
            <person name="Snigdha A.R."/>
            <person name="Mortoza M.S."/>
            <person name="Matin S.A."/>
            <person name="Hoque S.M.E."/>
            <person name="Islam M.K."/>
            <person name="Roy D.K."/>
            <person name="Haider R."/>
            <person name="Moosa M.M."/>
            <person name="Elias S.M."/>
            <person name="Hasan A.M."/>
            <person name="Jahan S."/>
            <person name="Shafiuddin M."/>
            <person name="Mahmood N."/>
            <person name="Shommy N.S."/>
        </authorList>
    </citation>
    <scope>NUCLEOTIDE SEQUENCE [LARGE SCALE GENOMIC DNA]</scope>
    <source>
        <strain evidence="10">cv. O-4</strain>
    </source>
</reference>
<dbReference type="GO" id="GO:0046872">
    <property type="term" value="F:metal ion binding"/>
    <property type="evidence" value="ECO:0007669"/>
    <property type="project" value="UniProtKB-KW"/>
</dbReference>
<name>A0A1R3JZM8_9ROSI</name>
<dbReference type="PROSITE" id="PS51471">
    <property type="entry name" value="FE2OG_OXY"/>
    <property type="match status" value="1"/>
</dbReference>
<dbReference type="InterPro" id="IPR005123">
    <property type="entry name" value="Oxoglu/Fe-dep_dioxygenase_dom"/>
</dbReference>
<dbReference type="AlphaFoldDB" id="A0A1R3JZM8"/>
<evidence type="ECO:0000256" key="1">
    <source>
        <dbReference type="ARBA" id="ARBA00008056"/>
    </source>
</evidence>
<evidence type="ECO:0000256" key="4">
    <source>
        <dbReference type="ARBA" id="ARBA00023002"/>
    </source>
</evidence>
<evidence type="ECO:0000256" key="6">
    <source>
        <dbReference type="ARBA" id="ARBA00057022"/>
    </source>
</evidence>
<dbReference type="OrthoDB" id="288590at2759"/>
<keyword evidence="2 7" id="KW-0479">Metal-binding</keyword>
<dbReference type="Pfam" id="PF03171">
    <property type="entry name" value="2OG-FeII_Oxy"/>
    <property type="match status" value="1"/>
</dbReference>
<keyword evidence="10" id="KW-1185">Reference proteome</keyword>
<dbReference type="EMBL" id="AWUE01014974">
    <property type="protein sequence ID" value="OMP00178.1"/>
    <property type="molecule type" value="Genomic_DNA"/>
</dbReference>
<evidence type="ECO:0000313" key="10">
    <source>
        <dbReference type="Proteomes" id="UP000187203"/>
    </source>
</evidence>
<feature type="domain" description="Fe2OG dioxygenase" evidence="8">
    <location>
        <begin position="163"/>
        <end position="265"/>
    </location>
</feature>
<dbReference type="Pfam" id="PF14226">
    <property type="entry name" value="DIOX_N"/>
    <property type="match status" value="1"/>
</dbReference>
<evidence type="ECO:0000256" key="2">
    <source>
        <dbReference type="ARBA" id="ARBA00022723"/>
    </source>
</evidence>
<evidence type="ECO:0000256" key="5">
    <source>
        <dbReference type="ARBA" id="ARBA00023004"/>
    </source>
</evidence>
<keyword evidence="3 9" id="KW-0223">Dioxygenase</keyword>
<evidence type="ECO:0000259" key="8">
    <source>
        <dbReference type="PROSITE" id="PS51471"/>
    </source>
</evidence>
<keyword evidence="5 7" id="KW-0408">Iron</keyword>
<comment type="function">
    <text evidence="6">Probable 2-oxoglutarate-dependent dioxygenase that may be involved in glucosinolates biosynthesis. May play a role in the production of aliphatic glucosinolates.</text>
</comment>
<dbReference type="Gene3D" id="2.60.120.330">
    <property type="entry name" value="B-lactam Antibiotic, Isopenicillin N Synthase, Chain"/>
    <property type="match status" value="1"/>
</dbReference>
<dbReference type="STRING" id="93759.A0A1R3JZM8"/>
<accession>A0A1R3JZM8</accession>
<evidence type="ECO:0000313" key="9">
    <source>
        <dbReference type="EMBL" id="OMP00178.1"/>
    </source>
</evidence>
<organism evidence="9 10">
    <name type="scientific">Corchorus olitorius</name>
    <dbReference type="NCBI Taxonomy" id="93759"/>
    <lineage>
        <taxon>Eukaryota</taxon>
        <taxon>Viridiplantae</taxon>
        <taxon>Streptophyta</taxon>
        <taxon>Embryophyta</taxon>
        <taxon>Tracheophyta</taxon>
        <taxon>Spermatophyta</taxon>
        <taxon>Magnoliopsida</taxon>
        <taxon>eudicotyledons</taxon>
        <taxon>Gunneridae</taxon>
        <taxon>Pentapetalae</taxon>
        <taxon>rosids</taxon>
        <taxon>malvids</taxon>
        <taxon>Malvales</taxon>
        <taxon>Malvaceae</taxon>
        <taxon>Grewioideae</taxon>
        <taxon>Apeibeae</taxon>
        <taxon>Corchorus</taxon>
    </lineage>
</organism>
<dbReference type="SUPFAM" id="SSF51197">
    <property type="entry name" value="Clavaminate synthase-like"/>
    <property type="match status" value="1"/>
</dbReference>
<comment type="caution">
    <text evidence="9">The sequence shown here is derived from an EMBL/GenBank/DDBJ whole genome shotgun (WGS) entry which is preliminary data.</text>
</comment>
<gene>
    <name evidence="9" type="ORF">COLO4_12842</name>
</gene>
<dbReference type="InterPro" id="IPR026992">
    <property type="entry name" value="DIOX_N"/>
</dbReference>
<keyword evidence="4 7" id="KW-0560">Oxidoreductase</keyword>
<dbReference type="InterPro" id="IPR027443">
    <property type="entry name" value="IPNS-like_sf"/>
</dbReference>
<dbReference type="FunFam" id="2.60.120.330:FF:000022">
    <property type="entry name" value="Probable 2-oxoglutarate-dependent dioxygenase AOP1.2"/>
    <property type="match status" value="1"/>
</dbReference>
<sequence>MGSETAPLKLPIIDFAKPNLKPGTVEWDLVKGQVQQALQEYNCFEASFAKIPLELRGALFGALDELFDLPFEVKKRNVADKPYHGYIGQQPSVPLYESMGFKDAIVMENVDAQTRTWWPEGNPSFSETIHSFAKQVSELDQMVRRMILESFGIEKHVDEHMDSTDYLFRVNKYEGPKTGSETKVGLISHTDKNIVTILYQNDVGGLGIQSKNGEWIDVKPCKDSFIVMFGDSFHAYLNGRLNPTYHRVMMTGDRARYSVGLFSVPKVGYKIKAPEELVDEAHPLLYKPFEHAEFLRFHYSRRDEEDSRSSLKVYCGA</sequence>
<dbReference type="InterPro" id="IPR050231">
    <property type="entry name" value="Iron_ascorbate_oxido_reductase"/>
</dbReference>